<dbReference type="InterPro" id="IPR051678">
    <property type="entry name" value="AGP_Transferase"/>
</dbReference>
<name>A0A4U6XBU0_9PEZI</name>
<dbReference type="Pfam" id="PF01636">
    <property type="entry name" value="APH"/>
    <property type="match status" value="1"/>
</dbReference>
<dbReference type="EMBL" id="PJEX01000327">
    <property type="protein sequence ID" value="TKW51207.1"/>
    <property type="molecule type" value="Genomic_DNA"/>
</dbReference>
<evidence type="ECO:0000259" key="1">
    <source>
        <dbReference type="Pfam" id="PF01636"/>
    </source>
</evidence>
<feature type="domain" description="Aminoglycoside phosphotransferase" evidence="1">
    <location>
        <begin position="66"/>
        <end position="361"/>
    </location>
</feature>
<protein>
    <recommendedName>
        <fullName evidence="1">Aminoglycoside phosphotransferase domain-containing protein</fullName>
    </recommendedName>
</protein>
<dbReference type="InterPro" id="IPR011009">
    <property type="entry name" value="Kinase-like_dom_sf"/>
</dbReference>
<sequence length="502" mass="57155">MPPKPRLVLQPRDDLAWERSDETFDEWEATLHNKATYHAIGTFILKHRPGEAVELHKPIMGGYNIFYRLEYKDGSSAALRVPSKGIVQFPEEKVRYEVATMRYVSAHTTIPVPRVYHYGTAAENPTGLGPFIIMEFVNHDQTMSHALNDPSRGIAESHRLDPDISEEKLEFLFRQMANIVLQLSTLTFPRIGSLVEDDDGAISVEGRPLIQNMNSLIDHARVPPWVLPSKTYTEANEWYSALVDMHLAQLAFQHNDAVEDEDDARDKYVARQLFRKLAAEGRLAAGLGGNPDPDGTFRLWSEDLRPSNVLIDRDLRVVAVVDWEFAYVAPSQFTFDPPWWLLLGEPDWWEGGYQMWMHAYEPRLETFLRVLEDEERKLTGHGAVAVVKDAASTPLAGAGAGAGDVKTLARRMRESWDTRSWMVNFAARRSWSFDGLFWRYLDPAYFGPNEDGDHKARLGLLPAREVRAMEPFVRAKVEEADERVLVEWNCEKATAHLAKVLL</sequence>
<dbReference type="PANTHER" id="PTHR21310">
    <property type="entry name" value="AMINOGLYCOSIDE PHOSPHOTRANSFERASE-RELATED-RELATED"/>
    <property type="match status" value="1"/>
</dbReference>
<dbReference type="AlphaFoldDB" id="A0A4U6XBU0"/>
<dbReference type="PANTHER" id="PTHR21310:SF37">
    <property type="entry name" value="AMINOGLYCOSIDE PHOSPHOTRANSFERASE DOMAIN-CONTAINING PROTEIN"/>
    <property type="match status" value="1"/>
</dbReference>
<dbReference type="Proteomes" id="UP000310108">
    <property type="component" value="Unassembled WGS sequence"/>
</dbReference>
<keyword evidence="3" id="KW-1185">Reference proteome</keyword>
<organism evidence="2 3">
    <name type="scientific">Colletotrichum tanaceti</name>
    <dbReference type="NCBI Taxonomy" id="1306861"/>
    <lineage>
        <taxon>Eukaryota</taxon>
        <taxon>Fungi</taxon>
        <taxon>Dikarya</taxon>
        <taxon>Ascomycota</taxon>
        <taxon>Pezizomycotina</taxon>
        <taxon>Sordariomycetes</taxon>
        <taxon>Hypocreomycetidae</taxon>
        <taxon>Glomerellales</taxon>
        <taxon>Glomerellaceae</taxon>
        <taxon>Colletotrichum</taxon>
        <taxon>Colletotrichum destructivum species complex</taxon>
    </lineage>
</organism>
<proteinExistence type="predicted"/>
<evidence type="ECO:0000313" key="2">
    <source>
        <dbReference type="EMBL" id="TKW51207.1"/>
    </source>
</evidence>
<accession>A0A4U6XBU0</accession>
<gene>
    <name evidence="2" type="ORF">CTA1_11839</name>
</gene>
<dbReference type="SUPFAM" id="SSF56112">
    <property type="entry name" value="Protein kinase-like (PK-like)"/>
    <property type="match status" value="1"/>
</dbReference>
<dbReference type="InterPro" id="IPR002575">
    <property type="entry name" value="Aminoglycoside_PTrfase"/>
</dbReference>
<dbReference type="Gene3D" id="3.30.200.20">
    <property type="entry name" value="Phosphorylase Kinase, domain 1"/>
    <property type="match status" value="1"/>
</dbReference>
<reference evidence="2 3" key="1">
    <citation type="journal article" date="2019" name="PLoS ONE">
        <title>Comparative genome analysis indicates high evolutionary potential of pathogenicity genes in Colletotrichum tanaceti.</title>
        <authorList>
            <person name="Lelwala R.V."/>
            <person name="Korhonen P.K."/>
            <person name="Young N.D."/>
            <person name="Scott J.B."/>
            <person name="Ades P.A."/>
            <person name="Gasser R.B."/>
            <person name="Taylor P.W.J."/>
        </authorList>
    </citation>
    <scope>NUCLEOTIDE SEQUENCE [LARGE SCALE GENOMIC DNA]</scope>
    <source>
        <strain evidence="2">BRIP57314</strain>
    </source>
</reference>
<dbReference type="Gene3D" id="3.90.1200.10">
    <property type="match status" value="1"/>
</dbReference>
<evidence type="ECO:0000313" key="3">
    <source>
        <dbReference type="Proteomes" id="UP000310108"/>
    </source>
</evidence>
<comment type="caution">
    <text evidence="2">The sequence shown here is derived from an EMBL/GenBank/DDBJ whole genome shotgun (WGS) entry which is preliminary data.</text>
</comment>